<name>A0A431UT74_9BACI</name>
<dbReference type="RefSeq" id="WP_126294558.1">
    <property type="nucleotide sequence ID" value="NZ_CP155468.1"/>
</dbReference>
<keyword evidence="3" id="KW-1185">Reference proteome</keyword>
<protein>
    <submittedName>
        <fullName evidence="2">Uncharacterized protein</fullName>
    </submittedName>
</protein>
<keyword evidence="1" id="KW-0472">Membrane</keyword>
<sequence>MILKIYRIIHLVWTGIFAFYISIPILEQGSMERKFIDEALFIVLWIIGVFLLFNKKLAKYGFLLTILPFIFAIFIYIF</sequence>
<feature type="transmembrane region" description="Helical" evidence="1">
    <location>
        <begin position="5"/>
        <end position="23"/>
    </location>
</feature>
<evidence type="ECO:0000256" key="1">
    <source>
        <dbReference type="SAM" id="Phobius"/>
    </source>
</evidence>
<comment type="caution">
    <text evidence="2">The sequence shown here is derived from an EMBL/GenBank/DDBJ whole genome shotgun (WGS) entry which is preliminary data.</text>
</comment>
<feature type="transmembrane region" description="Helical" evidence="1">
    <location>
        <begin position="35"/>
        <end position="53"/>
    </location>
</feature>
<dbReference type="AlphaFoldDB" id="A0A431UT74"/>
<proteinExistence type="predicted"/>
<evidence type="ECO:0000313" key="2">
    <source>
        <dbReference type="EMBL" id="RTQ92740.1"/>
    </source>
</evidence>
<accession>A0A431UT74</accession>
<keyword evidence="1" id="KW-0812">Transmembrane</keyword>
<dbReference type="EMBL" id="RXNR01000028">
    <property type="protein sequence ID" value="RTQ92740.1"/>
    <property type="molecule type" value="Genomic_DNA"/>
</dbReference>
<gene>
    <name evidence="2" type="ORF">EKG35_11275</name>
</gene>
<dbReference type="OrthoDB" id="2736305at2"/>
<dbReference type="Proteomes" id="UP000276349">
    <property type="component" value="Unassembled WGS sequence"/>
</dbReference>
<reference evidence="2 3" key="1">
    <citation type="submission" date="2018-12" db="EMBL/GenBank/DDBJ databases">
        <authorList>
            <person name="Yu L."/>
        </authorList>
    </citation>
    <scope>NUCLEOTIDE SEQUENCE [LARGE SCALE GENOMIC DNA]</scope>
    <source>
        <strain evidence="2 3">S5H2222</strain>
    </source>
</reference>
<evidence type="ECO:0000313" key="3">
    <source>
        <dbReference type="Proteomes" id="UP000276349"/>
    </source>
</evidence>
<organism evidence="2 3">
    <name type="scientific">Lysinibacillus telephonicus</name>
    <dbReference type="NCBI Taxonomy" id="1714840"/>
    <lineage>
        <taxon>Bacteria</taxon>
        <taxon>Bacillati</taxon>
        <taxon>Bacillota</taxon>
        <taxon>Bacilli</taxon>
        <taxon>Bacillales</taxon>
        <taxon>Bacillaceae</taxon>
        <taxon>Lysinibacillus</taxon>
    </lineage>
</organism>
<keyword evidence="1" id="KW-1133">Transmembrane helix</keyword>
<feature type="transmembrane region" description="Helical" evidence="1">
    <location>
        <begin position="60"/>
        <end position="77"/>
    </location>
</feature>